<sequence length="928" mass="97967">MISSSPETQSRAEEVAWDTFWSRFPKDLERVSAAELSEVFVSKANRELLQRALSRGNALMVASLLTSGSEPPQVVAIVGPPGQGKATLGLAAARQLVACAHWENAYWADMAGAVSAAEAAFQLLSAFGVPSESPDASLLQAWLTRNQALPIGLVIRLPACPPANVTTHLCHLLQRLLKVGTQLQVIICAEEPLPLPKLNTAVYSLKALPLAASLHLLRQLHPRERQEAWMQKIAAACGGSPLLLQLSGTALANAMMPASMVHAALTSPEDGRTALETLEEAVLHAFVLLALLPGSFRLGPAAELLGLSAAQAQARGRLRALTHAGLLSATGNGGGTAAAAVELLWEMHAAVRDAACALSDELGLTHAAARTGLVEYFAHELGAAMELHAANAPVTAARLLDRAQPAVTEVLAWALEQPSHLAAHAYVDIIWRCMPLLAPRLDLSQRQAFCEVGCALSDQGLWAEAEAPLRRSLALLEAQLHPDHLDLACVCNALAVVHYKMGQLEEAQDLYARAYDIQVMQLGATHPDVATTMANTAGLLKAMSKFAEAETVYRTVLDMREAALGGSHPEVAACLNNLAVLLKSVGRHAEAEQLYVRAIAIKERSMGPTHPQVALSLANLAALMQVQGKYAKAEELLRRALSIREDALGPDHPLVAGSYAALAALLRAAGRRGEALTYAHVALEAKQRAFPANHPEAAAAMLALADTLRDHARYNEAEPLCSAAVAILEQSLGPTNPNVATALMLQVSAALGAGTPQKAERLSRCALEIRRQALGAGSKEAAASMCTLADALRELGRYGEAEEMARMSLEAREFQCGAESLPAAASLAALAAVLAATQRATDAEALVRRCLKIREAKAGAGKLECAAAENLLGDILSGAGPARAAEAQAAYRSCLATREKQLGLHHPDVAVALLGESSTCNVGKPWPY</sequence>
<proteinExistence type="inferred from homology"/>
<dbReference type="PANTHER" id="PTHR45783">
    <property type="entry name" value="KINESIN LIGHT CHAIN"/>
    <property type="match status" value="1"/>
</dbReference>
<reference evidence="11 12" key="1">
    <citation type="journal article" date="2024" name="Nat. Commun.">
        <title>Phylogenomics reveals the evolutionary origins of lichenization in chlorophyte algae.</title>
        <authorList>
            <person name="Puginier C."/>
            <person name="Libourel C."/>
            <person name="Otte J."/>
            <person name="Skaloud P."/>
            <person name="Haon M."/>
            <person name="Grisel S."/>
            <person name="Petersen M."/>
            <person name="Berrin J.G."/>
            <person name="Delaux P.M."/>
            <person name="Dal Grande F."/>
            <person name="Keller J."/>
        </authorList>
    </citation>
    <scope>NUCLEOTIDE SEQUENCE [LARGE SCALE GENOMIC DNA]</scope>
    <source>
        <strain evidence="11 12">SAG 216-7</strain>
    </source>
</reference>
<evidence type="ECO:0000256" key="4">
    <source>
        <dbReference type="ARBA" id="ARBA00022701"/>
    </source>
</evidence>
<keyword evidence="8" id="KW-0505">Motor protein</keyword>
<evidence type="ECO:0000256" key="1">
    <source>
        <dbReference type="ARBA" id="ARBA00004245"/>
    </source>
</evidence>
<evidence type="ECO:0000256" key="6">
    <source>
        <dbReference type="ARBA" id="ARBA00022803"/>
    </source>
</evidence>
<dbReference type="EMBL" id="JALJOT010000010">
    <property type="protein sequence ID" value="KAK9906531.1"/>
    <property type="molecule type" value="Genomic_DNA"/>
</dbReference>
<keyword evidence="4" id="KW-0493">Microtubule</keyword>
<evidence type="ECO:0000256" key="2">
    <source>
        <dbReference type="ARBA" id="ARBA00009622"/>
    </source>
</evidence>
<name>A0ABR2YJB4_9CHLO</name>
<evidence type="ECO:0000313" key="12">
    <source>
        <dbReference type="Proteomes" id="UP001491310"/>
    </source>
</evidence>
<protein>
    <recommendedName>
        <fullName evidence="13">TPR-like protein</fullName>
    </recommendedName>
</protein>
<dbReference type="SUPFAM" id="SSF52540">
    <property type="entry name" value="P-loop containing nucleoside triphosphate hydrolases"/>
    <property type="match status" value="1"/>
</dbReference>
<dbReference type="SUPFAM" id="SSF48452">
    <property type="entry name" value="TPR-like"/>
    <property type="match status" value="3"/>
</dbReference>
<dbReference type="Pfam" id="PF13424">
    <property type="entry name" value="TPR_12"/>
    <property type="match status" value="3"/>
</dbReference>
<dbReference type="Proteomes" id="UP001491310">
    <property type="component" value="Unassembled WGS sequence"/>
</dbReference>
<dbReference type="SMART" id="SM00028">
    <property type="entry name" value="TPR"/>
    <property type="match status" value="9"/>
</dbReference>
<dbReference type="PANTHER" id="PTHR45783:SF3">
    <property type="entry name" value="KINESIN LIGHT CHAIN"/>
    <property type="match status" value="1"/>
</dbReference>
<evidence type="ECO:0000313" key="11">
    <source>
        <dbReference type="EMBL" id="KAK9906531.1"/>
    </source>
</evidence>
<keyword evidence="7" id="KW-0175">Coiled coil</keyword>
<organism evidence="11 12">
    <name type="scientific">Coccomyxa subellipsoidea</name>
    <dbReference type="NCBI Taxonomy" id="248742"/>
    <lineage>
        <taxon>Eukaryota</taxon>
        <taxon>Viridiplantae</taxon>
        <taxon>Chlorophyta</taxon>
        <taxon>core chlorophytes</taxon>
        <taxon>Trebouxiophyceae</taxon>
        <taxon>Trebouxiophyceae incertae sedis</taxon>
        <taxon>Coccomyxaceae</taxon>
        <taxon>Coccomyxa</taxon>
    </lineage>
</organism>
<dbReference type="Gene3D" id="1.25.40.10">
    <property type="entry name" value="Tetratricopeptide repeat domain"/>
    <property type="match status" value="4"/>
</dbReference>
<comment type="caution">
    <text evidence="11">The sequence shown here is derived from an EMBL/GenBank/DDBJ whole genome shotgun (WGS) entry which is preliminary data.</text>
</comment>
<comment type="subcellular location">
    <subcellularLocation>
        <location evidence="1">Cytoplasm</location>
        <location evidence="1">Cytoskeleton</location>
    </subcellularLocation>
</comment>
<evidence type="ECO:0000256" key="7">
    <source>
        <dbReference type="ARBA" id="ARBA00023054"/>
    </source>
</evidence>
<feature type="repeat" description="TPR" evidence="10">
    <location>
        <begin position="614"/>
        <end position="647"/>
    </location>
</feature>
<comment type="similarity">
    <text evidence="2">Belongs to the kinesin light chain family.</text>
</comment>
<accession>A0ABR2YJB4</accession>
<dbReference type="InterPro" id="IPR019734">
    <property type="entry name" value="TPR_rpt"/>
</dbReference>
<dbReference type="Pfam" id="PF13374">
    <property type="entry name" value="TPR_10"/>
    <property type="match status" value="3"/>
</dbReference>
<dbReference type="InterPro" id="IPR002151">
    <property type="entry name" value="Kinesin_light"/>
</dbReference>
<keyword evidence="9" id="KW-0206">Cytoskeleton</keyword>
<keyword evidence="12" id="KW-1185">Reference proteome</keyword>
<dbReference type="PRINTS" id="PR00381">
    <property type="entry name" value="KINESINLIGHT"/>
</dbReference>
<evidence type="ECO:0000256" key="9">
    <source>
        <dbReference type="ARBA" id="ARBA00023212"/>
    </source>
</evidence>
<dbReference type="PROSITE" id="PS50005">
    <property type="entry name" value="TPR"/>
    <property type="match status" value="1"/>
</dbReference>
<keyword evidence="5" id="KW-0677">Repeat</keyword>
<dbReference type="InterPro" id="IPR011990">
    <property type="entry name" value="TPR-like_helical_dom_sf"/>
</dbReference>
<evidence type="ECO:0000256" key="10">
    <source>
        <dbReference type="PROSITE-ProRule" id="PRU00339"/>
    </source>
</evidence>
<gene>
    <name evidence="11" type="ORF">WJX75_003385</name>
</gene>
<keyword evidence="3" id="KW-0963">Cytoplasm</keyword>
<evidence type="ECO:0000256" key="5">
    <source>
        <dbReference type="ARBA" id="ARBA00022737"/>
    </source>
</evidence>
<keyword evidence="6 10" id="KW-0802">TPR repeat</keyword>
<evidence type="ECO:0008006" key="13">
    <source>
        <dbReference type="Google" id="ProtNLM"/>
    </source>
</evidence>
<evidence type="ECO:0000256" key="3">
    <source>
        <dbReference type="ARBA" id="ARBA00022490"/>
    </source>
</evidence>
<dbReference type="InterPro" id="IPR027417">
    <property type="entry name" value="P-loop_NTPase"/>
</dbReference>
<evidence type="ECO:0000256" key="8">
    <source>
        <dbReference type="ARBA" id="ARBA00023175"/>
    </source>
</evidence>